<evidence type="ECO:0000313" key="2">
    <source>
        <dbReference type="Proteomes" id="UP000432350"/>
    </source>
</evidence>
<protein>
    <submittedName>
        <fullName evidence="1">Uncharacterized protein</fullName>
    </submittedName>
</protein>
<evidence type="ECO:0000313" key="1">
    <source>
        <dbReference type="EMBL" id="VXC45256.1"/>
    </source>
</evidence>
<organism evidence="1 2">
    <name type="scientific">Sphingobacterium multivorum</name>
    <dbReference type="NCBI Taxonomy" id="28454"/>
    <lineage>
        <taxon>Bacteria</taxon>
        <taxon>Pseudomonadati</taxon>
        <taxon>Bacteroidota</taxon>
        <taxon>Sphingobacteriia</taxon>
        <taxon>Sphingobacteriales</taxon>
        <taxon>Sphingobacteriaceae</taxon>
        <taxon>Sphingobacterium</taxon>
    </lineage>
</organism>
<proteinExistence type="predicted"/>
<gene>
    <name evidence="1" type="ORF">SPHINGO8BC_110268</name>
</gene>
<name>A0A653YSG4_SPHMU</name>
<reference evidence="1 2" key="1">
    <citation type="submission" date="2019-10" db="EMBL/GenBank/DDBJ databases">
        <authorList>
            <person name="Karimi E."/>
        </authorList>
    </citation>
    <scope>NUCLEOTIDE SEQUENCE [LARGE SCALE GENOMIC DNA]</scope>
    <source>
        <strain evidence="1">Sphingobacterium sp. 8BC</strain>
    </source>
</reference>
<dbReference type="Proteomes" id="UP000432350">
    <property type="component" value="Unassembled WGS sequence"/>
</dbReference>
<sequence>MKTFKPILFSTPMVGALLDDRKNQTRRLVRGIQSVEDVFQTIMTKRRLWDSTIETAPGPLETNAVFINKNGEEYKIKSKFQVGDILWVRETFAELKNGHNEVFNEYKANGVSNNGDNGTWNWKPSIFMPKVAARLFLEVTSVRVERLRDIFHADAVDEGIEFIEGKTKRLYHNYLTLDYGCNELFSFMTLWQSIHGIESWEQNPYVWVYNFKKIDKPNNFC</sequence>
<dbReference type="AlphaFoldDB" id="A0A653YSG4"/>
<dbReference type="RefSeq" id="WP_159333273.1">
    <property type="nucleotide sequence ID" value="NZ_LR733857.1"/>
</dbReference>
<dbReference type="EMBL" id="CABWMV010000003">
    <property type="protein sequence ID" value="VXC45256.1"/>
    <property type="molecule type" value="Genomic_DNA"/>
</dbReference>
<accession>A0A653YSG4</accession>